<organism evidence="6 7">
    <name type="scientific">Vagococcus fluvialis</name>
    <dbReference type="NCBI Taxonomy" id="2738"/>
    <lineage>
        <taxon>Bacteria</taxon>
        <taxon>Bacillati</taxon>
        <taxon>Bacillota</taxon>
        <taxon>Bacilli</taxon>
        <taxon>Lactobacillales</taxon>
        <taxon>Enterococcaceae</taxon>
        <taxon>Vagococcus</taxon>
    </lineage>
</organism>
<evidence type="ECO:0000256" key="4">
    <source>
        <dbReference type="ARBA" id="ARBA00023136"/>
    </source>
</evidence>
<evidence type="ECO:0000313" key="6">
    <source>
        <dbReference type="EMBL" id="RSU03936.1"/>
    </source>
</evidence>
<dbReference type="AlphaFoldDB" id="A0A369AZG7"/>
<evidence type="ECO:0000256" key="2">
    <source>
        <dbReference type="ARBA" id="ARBA00022692"/>
    </source>
</evidence>
<evidence type="ECO:0000313" key="7">
    <source>
        <dbReference type="Proteomes" id="UP000288197"/>
    </source>
</evidence>
<dbReference type="PANTHER" id="PTHR30249">
    <property type="entry name" value="PUTATIVE SEROTONIN TRANSPORTER"/>
    <property type="match status" value="1"/>
</dbReference>
<name>A0A369AZG7_9ENTE</name>
<sequence length="235" mass="25034">MLSKLATSPFLWISLTAGLYLLGGKLKAKWPLNPLFNPLVFSITIIIGILMLFNIPLETYEQGGQLFSLLITPATVALAIKLEQNFEYFKKYYPAILVGILTGVIFHTAMIYFFSILLKLDKNLVMTLIPKSITTAIAVDVSSALGGIVSLTVAVVVFTGVVGSLVGPWIMKVFNITDPVAQGVAFGSSAHAVGTSKAIELGEIQGAMSGLSIVITGITVVILAPLTGPITNLFF</sequence>
<protein>
    <submittedName>
        <fullName evidence="6">Murein hydrolase effector protein LrgB</fullName>
    </submittedName>
</protein>
<reference evidence="6 7" key="1">
    <citation type="submission" date="2017-05" db="EMBL/GenBank/DDBJ databases">
        <title>Vagococcus spp. assemblies.</title>
        <authorList>
            <person name="Gulvik C.A."/>
        </authorList>
    </citation>
    <scope>NUCLEOTIDE SEQUENCE [LARGE SCALE GENOMIC DNA]</scope>
    <source>
        <strain evidence="6 7">NCFB 2497</strain>
    </source>
</reference>
<dbReference type="GO" id="GO:0016787">
    <property type="term" value="F:hydrolase activity"/>
    <property type="evidence" value="ECO:0007669"/>
    <property type="project" value="UniProtKB-KW"/>
</dbReference>
<feature type="transmembrane region" description="Helical" evidence="5">
    <location>
        <begin position="63"/>
        <end position="80"/>
    </location>
</feature>
<feature type="transmembrane region" description="Helical" evidence="5">
    <location>
        <begin position="6"/>
        <end position="23"/>
    </location>
</feature>
<feature type="transmembrane region" description="Helical" evidence="5">
    <location>
        <begin position="206"/>
        <end position="226"/>
    </location>
</feature>
<dbReference type="PANTHER" id="PTHR30249:SF0">
    <property type="entry name" value="PLASTIDAL GLYCOLATE_GLYCERATE TRANSLOCATOR 1, CHLOROPLASTIC"/>
    <property type="match status" value="1"/>
</dbReference>
<keyword evidence="7" id="KW-1185">Reference proteome</keyword>
<dbReference type="GeneID" id="63145789"/>
<dbReference type="EMBL" id="NGJX01000003">
    <property type="protein sequence ID" value="RSU03936.1"/>
    <property type="molecule type" value="Genomic_DNA"/>
</dbReference>
<feature type="transmembrane region" description="Helical" evidence="5">
    <location>
        <begin position="144"/>
        <end position="166"/>
    </location>
</feature>
<feature type="transmembrane region" description="Helical" evidence="5">
    <location>
        <begin position="92"/>
        <end position="118"/>
    </location>
</feature>
<keyword evidence="4 5" id="KW-0472">Membrane</keyword>
<comment type="caution">
    <text evidence="6">The sequence shown here is derived from an EMBL/GenBank/DDBJ whole genome shotgun (WGS) entry which is preliminary data.</text>
</comment>
<evidence type="ECO:0000256" key="1">
    <source>
        <dbReference type="ARBA" id="ARBA00004141"/>
    </source>
</evidence>
<dbReference type="RefSeq" id="WP_086340861.1">
    <property type="nucleotide sequence ID" value="NZ_CP081461.1"/>
</dbReference>
<keyword evidence="6" id="KW-0378">Hydrolase</keyword>
<feature type="transmembrane region" description="Helical" evidence="5">
    <location>
        <begin position="35"/>
        <end position="57"/>
    </location>
</feature>
<keyword evidence="3 5" id="KW-1133">Transmembrane helix</keyword>
<dbReference type="OrthoDB" id="9811701at2"/>
<dbReference type="Proteomes" id="UP000288197">
    <property type="component" value="Unassembled WGS sequence"/>
</dbReference>
<comment type="subcellular location">
    <subcellularLocation>
        <location evidence="1">Membrane</location>
        <topology evidence="1">Multi-pass membrane protein</topology>
    </subcellularLocation>
</comment>
<keyword evidence="2 5" id="KW-0812">Transmembrane</keyword>
<gene>
    <name evidence="6" type="ORF">CBF32_04495</name>
</gene>
<dbReference type="GO" id="GO:0016020">
    <property type="term" value="C:membrane"/>
    <property type="evidence" value="ECO:0007669"/>
    <property type="project" value="UniProtKB-SubCell"/>
</dbReference>
<evidence type="ECO:0000256" key="5">
    <source>
        <dbReference type="SAM" id="Phobius"/>
    </source>
</evidence>
<dbReference type="Pfam" id="PF04172">
    <property type="entry name" value="LrgB"/>
    <property type="match status" value="1"/>
</dbReference>
<proteinExistence type="predicted"/>
<evidence type="ECO:0000256" key="3">
    <source>
        <dbReference type="ARBA" id="ARBA00022989"/>
    </source>
</evidence>
<dbReference type="InterPro" id="IPR007300">
    <property type="entry name" value="CidB/LrgB"/>
</dbReference>
<accession>A0A369AZG7</accession>